<dbReference type="SUPFAM" id="SSF55811">
    <property type="entry name" value="Nudix"/>
    <property type="match status" value="1"/>
</dbReference>
<dbReference type="Pfam" id="PF11788">
    <property type="entry name" value="MRP-L46"/>
    <property type="match status" value="1"/>
</dbReference>
<sequence>MAPKSRGTALLFDAFTTAQTTVESPPISNLSPNEPGASPAPQPRIVVKAGVVVSRPPLITPDPHPFDTAFYLYQKRLNERLVLPFTQYFHYKRGTPAFEHWRTKRRERGGIAARDLGKYNAYTKESWNDEVLMGDESAQPQKIVEQLVEEEGRGSEFVGEDAGADPKLAGLKRATEADVRSDETNLERSLGRTLYLLVRPKSQKEGVSSPTSWRFPSGDVQEKEGLKEAAQRVLGSSCGVNMNTWFVASHPIGHCVESASEEQESKPTDQIQSSDVDSEKTFFMKARIFAGQADVKDNTHGLEEFKWLSKEEVEKHVTPEYWTSIKNMLVEQ</sequence>
<comment type="subcellular location">
    <subcellularLocation>
        <location evidence="1">Mitochondrion</location>
    </subcellularLocation>
</comment>
<evidence type="ECO:0000259" key="9">
    <source>
        <dbReference type="Pfam" id="PF11788"/>
    </source>
</evidence>
<proteinExistence type="inferred from homology"/>
<dbReference type="PANTHER" id="PTHR13124">
    <property type="entry name" value="39S RIBOSOMAL PROTEIN L46, MITOCHONDRIAL PRECURSOR-RELATED"/>
    <property type="match status" value="1"/>
</dbReference>
<comment type="caution">
    <text evidence="10">The sequence shown here is derived from an EMBL/GenBank/DDBJ whole genome shotgun (WGS) entry which is preliminary data.</text>
</comment>
<evidence type="ECO:0000256" key="2">
    <source>
        <dbReference type="ARBA" id="ARBA00009070"/>
    </source>
</evidence>
<dbReference type="Proteomes" id="UP001345013">
    <property type="component" value="Unassembled WGS sequence"/>
</dbReference>
<comment type="similarity">
    <text evidence="2">Belongs to the mitochondrion-specific ribosomal protein mL46 family.</text>
</comment>
<dbReference type="PANTHER" id="PTHR13124:SF12">
    <property type="entry name" value="LARGE RIBOSOMAL SUBUNIT PROTEIN ML46"/>
    <property type="match status" value="1"/>
</dbReference>
<gene>
    <name evidence="10" type="ORF">LTR24_006677</name>
</gene>
<feature type="region of interest" description="Disordered" evidence="8">
    <location>
        <begin position="22"/>
        <end position="42"/>
    </location>
</feature>
<feature type="region of interest" description="Disordered" evidence="8">
    <location>
        <begin position="257"/>
        <end position="276"/>
    </location>
</feature>
<keyword evidence="11" id="KW-1185">Reference proteome</keyword>
<keyword evidence="4" id="KW-0689">Ribosomal protein</keyword>
<evidence type="ECO:0000256" key="8">
    <source>
        <dbReference type="SAM" id="MobiDB-lite"/>
    </source>
</evidence>
<reference evidence="10 11" key="1">
    <citation type="submission" date="2023-08" db="EMBL/GenBank/DDBJ databases">
        <title>Black Yeasts Isolated from many extreme environments.</title>
        <authorList>
            <person name="Coleine C."/>
            <person name="Stajich J.E."/>
            <person name="Selbmann L."/>
        </authorList>
    </citation>
    <scope>NUCLEOTIDE SEQUENCE [LARGE SCALE GENOMIC DNA]</scope>
    <source>
        <strain evidence="10 11">CCFEE 5885</strain>
    </source>
</reference>
<dbReference type="Gene3D" id="3.90.79.10">
    <property type="entry name" value="Nucleoside Triphosphate Pyrophosphohydrolase"/>
    <property type="match status" value="1"/>
</dbReference>
<keyword evidence="3" id="KW-0809">Transit peptide</keyword>
<dbReference type="InterPro" id="IPR033650">
    <property type="entry name" value="Ribosomal_mL46_NUDIX"/>
</dbReference>
<evidence type="ECO:0000313" key="10">
    <source>
        <dbReference type="EMBL" id="KAK5087486.1"/>
    </source>
</evidence>
<evidence type="ECO:0000256" key="3">
    <source>
        <dbReference type="ARBA" id="ARBA00022946"/>
    </source>
</evidence>
<evidence type="ECO:0000256" key="4">
    <source>
        <dbReference type="ARBA" id="ARBA00022980"/>
    </source>
</evidence>
<dbReference type="InterPro" id="IPR021757">
    <property type="entry name" value="Ribosomal_mL46_N"/>
</dbReference>
<keyword evidence="6" id="KW-0687">Ribonucleoprotein</keyword>
<keyword evidence="5" id="KW-0496">Mitochondrion</keyword>
<evidence type="ECO:0000256" key="6">
    <source>
        <dbReference type="ARBA" id="ARBA00023274"/>
    </source>
</evidence>
<evidence type="ECO:0000256" key="5">
    <source>
        <dbReference type="ARBA" id="ARBA00023128"/>
    </source>
</evidence>
<name>A0ABR0K597_9EURO</name>
<feature type="compositionally biased region" description="Polar residues" evidence="8">
    <location>
        <begin position="22"/>
        <end position="32"/>
    </location>
</feature>
<protein>
    <recommendedName>
        <fullName evidence="7">Large ribosomal subunit protein mL46</fullName>
    </recommendedName>
</protein>
<feature type="domain" description="Large ribosomal subunit protein mL46 N-terminal" evidence="9">
    <location>
        <begin position="47"/>
        <end position="178"/>
    </location>
</feature>
<dbReference type="InterPro" id="IPR040008">
    <property type="entry name" value="Ribosomal_mL46"/>
</dbReference>
<evidence type="ECO:0000256" key="7">
    <source>
        <dbReference type="ARBA" id="ARBA00035190"/>
    </source>
</evidence>
<evidence type="ECO:0000313" key="11">
    <source>
        <dbReference type="Proteomes" id="UP001345013"/>
    </source>
</evidence>
<evidence type="ECO:0000256" key="1">
    <source>
        <dbReference type="ARBA" id="ARBA00004173"/>
    </source>
</evidence>
<dbReference type="InterPro" id="IPR015797">
    <property type="entry name" value="NUDIX_hydrolase-like_dom_sf"/>
</dbReference>
<accession>A0ABR0K597</accession>
<dbReference type="EMBL" id="JAVRRG010000089">
    <property type="protein sequence ID" value="KAK5087486.1"/>
    <property type="molecule type" value="Genomic_DNA"/>
</dbReference>
<dbReference type="CDD" id="cd04661">
    <property type="entry name" value="NUDIX_MRP_L46"/>
    <property type="match status" value="1"/>
</dbReference>
<organism evidence="10 11">
    <name type="scientific">Lithohypha guttulata</name>
    <dbReference type="NCBI Taxonomy" id="1690604"/>
    <lineage>
        <taxon>Eukaryota</taxon>
        <taxon>Fungi</taxon>
        <taxon>Dikarya</taxon>
        <taxon>Ascomycota</taxon>
        <taxon>Pezizomycotina</taxon>
        <taxon>Eurotiomycetes</taxon>
        <taxon>Chaetothyriomycetidae</taxon>
        <taxon>Chaetothyriales</taxon>
        <taxon>Trichomeriaceae</taxon>
        <taxon>Lithohypha</taxon>
    </lineage>
</organism>